<dbReference type="PANTHER" id="PTHR12049">
    <property type="entry name" value="PROTEIN ARGININE METHYLTRANSFERASE NDUFAF7, MITOCHONDRIAL"/>
    <property type="match status" value="1"/>
</dbReference>
<evidence type="ECO:0000313" key="4">
    <source>
        <dbReference type="Proteomes" id="UP000547209"/>
    </source>
</evidence>
<dbReference type="GO" id="GO:0035243">
    <property type="term" value="F:protein-arginine omega-N symmetric methyltransferase activity"/>
    <property type="evidence" value="ECO:0007669"/>
    <property type="project" value="TreeGrafter"/>
</dbReference>
<name>A0A7X0VGM0_9BACL</name>
<dbReference type="AlphaFoldDB" id="A0A7X0VGM0"/>
<dbReference type="EMBL" id="JACJVP010000035">
    <property type="protein sequence ID" value="MBB6673237.1"/>
    <property type="molecule type" value="Genomic_DNA"/>
</dbReference>
<evidence type="ECO:0000256" key="2">
    <source>
        <dbReference type="ARBA" id="ARBA00022679"/>
    </source>
</evidence>
<reference evidence="3 4" key="1">
    <citation type="submission" date="2020-08" db="EMBL/GenBank/DDBJ databases">
        <title>Cohnella phylogeny.</title>
        <authorList>
            <person name="Dunlap C."/>
        </authorList>
    </citation>
    <scope>NUCLEOTIDE SEQUENCE [LARGE SCALE GENOMIC DNA]</scope>
    <source>
        <strain evidence="3 4">DSM 28246</strain>
    </source>
</reference>
<proteinExistence type="predicted"/>
<keyword evidence="1 3" id="KW-0489">Methyltransferase</keyword>
<dbReference type="InterPro" id="IPR003788">
    <property type="entry name" value="NDUFAF7"/>
</dbReference>
<sequence length="396" mass="43597">MDGAHPDRPASLPDMLADAIARSPRGGCDEGGSPCRCITFRDYMAYCLYEPRFGYYRGDAVRTGREGDFYTSAYVGDLMGELLADRFAQLADERFGTAGPVEVIDWGGGTGRLSLQMLRRWREREMTPSRFVLTLADGNPGHLRLARETLAEDAASGAARILTDAEAEACDWRDRPAILVGNELLDAMPVHRVVRRGGRLWEWGVAWDAARGCPVPCRTEPSDPQLAAWMERDGIRLREGQTAELHLDAGAWLKARSGQFGEALLVFLDYGDASEELTAPHRMDGTLLCYSRHVAHTDPYALPGGQDLTAHVNFTSIRRAALEAGWVEVAYQTQKEFLVSAGILSRLSPPGDADPFGPAARRNRAVRQLLLTDGMSELFKVQIFAKSQVKTVLPSS</sequence>
<dbReference type="Proteomes" id="UP000547209">
    <property type="component" value="Unassembled WGS sequence"/>
</dbReference>
<gene>
    <name evidence="3" type="ORF">H7C19_21410</name>
</gene>
<evidence type="ECO:0000313" key="3">
    <source>
        <dbReference type="EMBL" id="MBB6673237.1"/>
    </source>
</evidence>
<dbReference type="GO" id="GO:0032259">
    <property type="term" value="P:methylation"/>
    <property type="evidence" value="ECO:0007669"/>
    <property type="project" value="UniProtKB-KW"/>
</dbReference>
<keyword evidence="4" id="KW-1185">Reference proteome</keyword>
<comment type="caution">
    <text evidence="3">The sequence shown here is derived from an EMBL/GenBank/DDBJ whole genome shotgun (WGS) entry which is preliminary data.</text>
</comment>
<dbReference type="InterPro" id="IPR029063">
    <property type="entry name" value="SAM-dependent_MTases_sf"/>
</dbReference>
<organism evidence="3 4">
    <name type="scientific">Cohnella nanjingensis</name>
    <dbReference type="NCBI Taxonomy" id="1387779"/>
    <lineage>
        <taxon>Bacteria</taxon>
        <taxon>Bacillati</taxon>
        <taxon>Bacillota</taxon>
        <taxon>Bacilli</taxon>
        <taxon>Bacillales</taxon>
        <taxon>Paenibacillaceae</taxon>
        <taxon>Cohnella</taxon>
    </lineage>
</organism>
<protein>
    <submittedName>
        <fullName evidence="3">SAM-dependent methyltransferase</fullName>
    </submittedName>
</protein>
<dbReference type="PANTHER" id="PTHR12049:SF7">
    <property type="entry name" value="PROTEIN ARGININE METHYLTRANSFERASE NDUFAF7, MITOCHONDRIAL"/>
    <property type="match status" value="1"/>
</dbReference>
<dbReference type="SUPFAM" id="SSF53335">
    <property type="entry name" value="S-adenosyl-L-methionine-dependent methyltransferases"/>
    <property type="match status" value="1"/>
</dbReference>
<dbReference type="RefSeq" id="WP_185671096.1">
    <property type="nucleotide sequence ID" value="NZ_JACJVP010000035.1"/>
</dbReference>
<dbReference type="Pfam" id="PF02636">
    <property type="entry name" value="Methyltransf_28"/>
    <property type="match status" value="1"/>
</dbReference>
<keyword evidence="2 3" id="KW-0808">Transferase</keyword>
<accession>A0A7X0VGM0</accession>
<evidence type="ECO:0000256" key="1">
    <source>
        <dbReference type="ARBA" id="ARBA00022603"/>
    </source>
</evidence>
<dbReference type="Gene3D" id="3.40.50.12710">
    <property type="match status" value="1"/>
</dbReference>
<dbReference type="InterPro" id="IPR038375">
    <property type="entry name" value="NDUFAF7_sf"/>
</dbReference>